<keyword evidence="1 2" id="KW-0808">Transferase</keyword>
<feature type="signal peptide" evidence="4">
    <location>
        <begin position="1"/>
        <end position="19"/>
    </location>
</feature>
<protein>
    <submittedName>
        <fullName evidence="5">CDP-alcohol phosphatidyltransferase family protein</fullName>
    </submittedName>
</protein>
<name>A0ABX7B4Z0_9PROT</name>
<keyword evidence="4" id="KW-0732">Signal</keyword>
<keyword evidence="3" id="KW-1133">Transmembrane helix</keyword>
<evidence type="ECO:0000256" key="1">
    <source>
        <dbReference type="ARBA" id="ARBA00022679"/>
    </source>
</evidence>
<evidence type="ECO:0000256" key="3">
    <source>
        <dbReference type="SAM" id="Phobius"/>
    </source>
</evidence>
<feature type="chain" id="PRO_5045423241" evidence="4">
    <location>
        <begin position="20"/>
        <end position="263"/>
    </location>
</feature>
<keyword evidence="3" id="KW-0472">Membrane</keyword>
<evidence type="ECO:0000313" key="5">
    <source>
        <dbReference type="EMBL" id="QQP89424.1"/>
    </source>
</evidence>
<feature type="transmembrane region" description="Helical" evidence="3">
    <location>
        <begin position="38"/>
        <end position="58"/>
    </location>
</feature>
<comment type="similarity">
    <text evidence="2">Belongs to the CDP-alcohol phosphatidyltransferase class-I family.</text>
</comment>
<evidence type="ECO:0000256" key="2">
    <source>
        <dbReference type="RuleBase" id="RU003750"/>
    </source>
</evidence>
<dbReference type="Gene3D" id="1.20.120.1760">
    <property type="match status" value="1"/>
</dbReference>
<feature type="transmembrane region" description="Helical" evidence="3">
    <location>
        <begin position="70"/>
        <end position="92"/>
    </location>
</feature>
<sequence>MPATARLFLSVALHMAAGAAVTAGAAVALGDLAGLPGLYPLTAMGCYAVVAVMMLLHLRGHAPHARFGAANRVTLLRGVIASLIGGTIPVIPHLSPEALWAVSLAALLALVLDGVDGWVARRTRMATAYGKQLDINFDTVLMGILAVLAWQDGKAGAWVLAIGLARYGFVAAGWVWPMLNAELPFSQRRRVICVVQIAVLLACILPVIQPPLSSLAAAAALGLLLFSFAVDTLWLVKAGADDGTRIDGYRDRDPAAGPARTES</sequence>
<dbReference type="InterPro" id="IPR000462">
    <property type="entry name" value="CDP-OH_P_trans"/>
</dbReference>
<reference evidence="5" key="1">
    <citation type="submission" date="2021-02" db="EMBL/GenBank/DDBJ databases">
        <title>Skermanella TT6 skin isolate.</title>
        <authorList>
            <person name="Lee K."/>
            <person name="Ganzorig M."/>
        </authorList>
    </citation>
    <scope>NUCLEOTIDE SEQUENCE</scope>
    <source>
        <strain evidence="5">TT6</strain>
    </source>
</reference>
<dbReference type="PROSITE" id="PS00379">
    <property type="entry name" value="CDP_ALCOHOL_P_TRANSF"/>
    <property type="match status" value="1"/>
</dbReference>
<accession>A0ABX7B4Z0</accession>
<dbReference type="RefSeq" id="WP_201075649.1">
    <property type="nucleotide sequence ID" value="NZ_CP067420.1"/>
</dbReference>
<feature type="transmembrane region" description="Helical" evidence="3">
    <location>
        <begin position="215"/>
        <end position="236"/>
    </location>
</feature>
<dbReference type="InterPro" id="IPR043130">
    <property type="entry name" value="CDP-OH_PTrfase_TM_dom"/>
</dbReference>
<dbReference type="Pfam" id="PF01066">
    <property type="entry name" value="CDP-OH_P_transf"/>
    <property type="match status" value="1"/>
</dbReference>
<feature type="transmembrane region" description="Helical" evidence="3">
    <location>
        <begin position="157"/>
        <end position="179"/>
    </location>
</feature>
<evidence type="ECO:0000313" key="6">
    <source>
        <dbReference type="Proteomes" id="UP000595197"/>
    </source>
</evidence>
<gene>
    <name evidence="5" type="ORF">IGS68_26195</name>
</gene>
<organism evidence="5 6">
    <name type="scientific">Skermanella cutis</name>
    <dbReference type="NCBI Taxonomy" id="2775420"/>
    <lineage>
        <taxon>Bacteria</taxon>
        <taxon>Pseudomonadati</taxon>
        <taxon>Pseudomonadota</taxon>
        <taxon>Alphaproteobacteria</taxon>
        <taxon>Rhodospirillales</taxon>
        <taxon>Azospirillaceae</taxon>
        <taxon>Skermanella</taxon>
    </lineage>
</organism>
<dbReference type="EMBL" id="CP067420">
    <property type="protein sequence ID" value="QQP89424.1"/>
    <property type="molecule type" value="Genomic_DNA"/>
</dbReference>
<dbReference type="Proteomes" id="UP000595197">
    <property type="component" value="Chromosome"/>
</dbReference>
<evidence type="ECO:0000256" key="4">
    <source>
        <dbReference type="SAM" id="SignalP"/>
    </source>
</evidence>
<keyword evidence="3" id="KW-0812">Transmembrane</keyword>
<dbReference type="InterPro" id="IPR048254">
    <property type="entry name" value="CDP_ALCOHOL_P_TRANSF_CS"/>
</dbReference>
<keyword evidence="6" id="KW-1185">Reference proteome</keyword>
<feature type="transmembrane region" description="Helical" evidence="3">
    <location>
        <begin position="191"/>
        <end position="209"/>
    </location>
</feature>
<feature type="transmembrane region" description="Helical" evidence="3">
    <location>
        <begin position="98"/>
        <end position="121"/>
    </location>
</feature>
<proteinExistence type="inferred from homology"/>
<feature type="transmembrane region" description="Helical" evidence="3">
    <location>
        <begin position="133"/>
        <end position="151"/>
    </location>
</feature>